<comment type="caution">
    <text evidence="1">The sequence shown here is derived from an EMBL/GenBank/DDBJ whole genome shotgun (WGS) entry which is preliminary data.</text>
</comment>
<dbReference type="Proteomes" id="UP001149165">
    <property type="component" value="Unassembled WGS sequence"/>
</dbReference>
<organism evidence="1 2">
    <name type="scientific">Penicillium angulare</name>
    <dbReference type="NCBI Taxonomy" id="116970"/>
    <lineage>
        <taxon>Eukaryota</taxon>
        <taxon>Fungi</taxon>
        <taxon>Dikarya</taxon>
        <taxon>Ascomycota</taxon>
        <taxon>Pezizomycotina</taxon>
        <taxon>Eurotiomycetes</taxon>
        <taxon>Eurotiomycetidae</taxon>
        <taxon>Eurotiales</taxon>
        <taxon>Aspergillaceae</taxon>
        <taxon>Penicillium</taxon>
    </lineage>
</organism>
<dbReference type="OrthoDB" id="5401170at2759"/>
<evidence type="ECO:0000313" key="2">
    <source>
        <dbReference type="Proteomes" id="UP001149165"/>
    </source>
</evidence>
<protein>
    <submittedName>
        <fullName evidence="1">Uncharacterized protein</fullName>
    </submittedName>
</protein>
<sequence>MRGKYVQGAIIKTSLPHPREWMIDRVINEYNEQRSSESCVPEDDLLSFATIRMRCFRRDQPSITADMRIYLQVPFLGTEHQSAQSRGRQKTNFNPRELIAYHKMTRDEEVSQFTPNLLGYEKGQQSEHGLVPKGFEIAVVWQRVPGVCLGLPSTVQASPFWDLPLSKRDRVREHFEGQVIKMCRLGAMQAVPTLCSLVFDEENDRLYWVGFYDADLKKTDGEWHNSWYGIFQLAKPPRGDNTWTKWDWSGDLHGWTF</sequence>
<name>A0A9W9GEK8_9EURO</name>
<accession>A0A9W9GEK8</accession>
<evidence type="ECO:0000313" key="1">
    <source>
        <dbReference type="EMBL" id="KAJ5116648.1"/>
    </source>
</evidence>
<proteinExistence type="predicted"/>
<dbReference type="AlphaFoldDB" id="A0A9W9GEK8"/>
<reference evidence="1" key="2">
    <citation type="journal article" date="2023" name="IMA Fungus">
        <title>Comparative genomic study of the Penicillium genus elucidates a diverse pangenome and 15 lateral gene transfer events.</title>
        <authorList>
            <person name="Petersen C."/>
            <person name="Sorensen T."/>
            <person name="Nielsen M.R."/>
            <person name="Sondergaard T.E."/>
            <person name="Sorensen J.L."/>
            <person name="Fitzpatrick D.A."/>
            <person name="Frisvad J.C."/>
            <person name="Nielsen K.L."/>
        </authorList>
    </citation>
    <scope>NUCLEOTIDE SEQUENCE</scope>
    <source>
        <strain evidence="1">IBT 30069</strain>
    </source>
</reference>
<dbReference type="EMBL" id="JAPQKH010000001">
    <property type="protein sequence ID" value="KAJ5116648.1"/>
    <property type="molecule type" value="Genomic_DNA"/>
</dbReference>
<reference evidence="1" key="1">
    <citation type="submission" date="2022-11" db="EMBL/GenBank/DDBJ databases">
        <authorList>
            <person name="Petersen C."/>
        </authorList>
    </citation>
    <scope>NUCLEOTIDE SEQUENCE</scope>
    <source>
        <strain evidence="1">IBT 30069</strain>
    </source>
</reference>
<gene>
    <name evidence="1" type="ORF">N7456_000996</name>
</gene>
<keyword evidence="2" id="KW-1185">Reference proteome</keyword>